<dbReference type="PANTHER" id="PTHR34322">
    <property type="entry name" value="TRANSPOSASE, Y1_TNP DOMAIN-CONTAINING"/>
    <property type="match status" value="1"/>
</dbReference>
<organism evidence="2 3">
    <name type="scientific">Lentibacillus kimchii</name>
    <dbReference type="NCBI Taxonomy" id="1542911"/>
    <lineage>
        <taxon>Bacteria</taxon>
        <taxon>Bacillati</taxon>
        <taxon>Bacillota</taxon>
        <taxon>Bacilli</taxon>
        <taxon>Bacillales</taxon>
        <taxon>Bacillaceae</taxon>
        <taxon>Lentibacillus</taxon>
    </lineage>
</organism>
<accession>A0ABW2UUH7</accession>
<feature type="domain" description="Transposase IS200-like" evidence="1">
    <location>
        <begin position="1"/>
        <end position="115"/>
    </location>
</feature>
<dbReference type="RefSeq" id="WP_382359126.1">
    <property type="nucleotide sequence ID" value="NZ_JBHTGR010000026.1"/>
</dbReference>
<dbReference type="InterPro" id="IPR002686">
    <property type="entry name" value="Transposase_17"/>
</dbReference>
<dbReference type="Pfam" id="PF01797">
    <property type="entry name" value="Y1_Tnp"/>
    <property type="match status" value="1"/>
</dbReference>
<sequence>MPDAFYHIVCRGNRRDNLFLDDEDIKVFFQIMIQVNKKTPFVLASYCLMTNHFHLQLRSGQHTVSKVMSLINKRYADYYNTKYKLTGHVFEKRYYDKLIDSKLGMLETSRYIHLNPVEAGMVAMPAHYPWSSYRYYLYTTGHRLLNVDEVLDCFAGDPAEKRRKYQDFMDLTKKEVLIREETM</sequence>
<dbReference type="Proteomes" id="UP001596620">
    <property type="component" value="Unassembled WGS sequence"/>
</dbReference>
<comment type="caution">
    <text evidence="2">The sequence shown here is derived from an EMBL/GenBank/DDBJ whole genome shotgun (WGS) entry which is preliminary data.</text>
</comment>
<dbReference type="Gene3D" id="3.30.70.1290">
    <property type="entry name" value="Transposase IS200-like"/>
    <property type="match status" value="1"/>
</dbReference>
<keyword evidence="3" id="KW-1185">Reference proteome</keyword>
<dbReference type="SUPFAM" id="SSF143422">
    <property type="entry name" value="Transposase IS200-like"/>
    <property type="match status" value="1"/>
</dbReference>
<proteinExistence type="predicted"/>
<dbReference type="InterPro" id="IPR036515">
    <property type="entry name" value="Transposase_17_sf"/>
</dbReference>
<reference evidence="3" key="1">
    <citation type="journal article" date="2019" name="Int. J. Syst. Evol. Microbiol.">
        <title>The Global Catalogue of Microorganisms (GCM) 10K type strain sequencing project: providing services to taxonomists for standard genome sequencing and annotation.</title>
        <authorList>
            <consortium name="The Broad Institute Genomics Platform"/>
            <consortium name="The Broad Institute Genome Sequencing Center for Infectious Disease"/>
            <person name="Wu L."/>
            <person name="Ma J."/>
        </authorList>
    </citation>
    <scope>NUCLEOTIDE SEQUENCE [LARGE SCALE GENOMIC DNA]</scope>
    <source>
        <strain evidence="3">JCM 30234</strain>
    </source>
</reference>
<dbReference type="SMART" id="SM01321">
    <property type="entry name" value="Y1_Tnp"/>
    <property type="match status" value="1"/>
</dbReference>
<evidence type="ECO:0000313" key="2">
    <source>
        <dbReference type="EMBL" id="MFC7747449.1"/>
    </source>
</evidence>
<gene>
    <name evidence="2" type="ORF">ACFQU8_09430</name>
</gene>
<dbReference type="EMBL" id="JBHTGR010000026">
    <property type="protein sequence ID" value="MFC7747449.1"/>
    <property type="molecule type" value="Genomic_DNA"/>
</dbReference>
<dbReference type="PANTHER" id="PTHR34322:SF2">
    <property type="entry name" value="TRANSPOSASE IS200-LIKE DOMAIN-CONTAINING PROTEIN"/>
    <property type="match status" value="1"/>
</dbReference>
<name>A0ABW2UUH7_9BACI</name>
<protein>
    <submittedName>
        <fullName evidence="2">Transposase</fullName>
    </submittedName>
</protein>
<evidence type="ECO:0000313" key="3">
    <source>
        <dbReference type="Proteomes" id="UP001596620"/>
    </source>
</evidence>
<evidence type="ECO:0000259" key="1">
    <source>
        <dbReference type="SMART" id="SM01321"/>
    </source>
</evidence>